<dbReference type="InterPro" id="IPR036378">
    <property type="entry name" value="FAS1_dom_sf"/>
</dbReference>
<evidence type="ECO:0000313" key="3">
    <source>
        <dbReference type="EMBL" id="OMP87474.1"/>
    </source>
</evidence>
<dbReference type="Gene3D" id="2.30.180.10">
    <property type="entry name" value="FAS1 domain"/>
    <property type="match status" value="1"/>
</dbReference>
<dbReference type="InterPro" id="IPR040200">
    <property type="entry name" value="Mug57-like"/>
</dbReference>
<dbReference type="Pfam" id="PF02469">
    <property type="entry name" value="Fasciclin"/>
    <property type="match status" value="1"/>
</dbReference>
<dbReference type="OrthoDB" id="5551751at2759"/>
<accession>A0A1S8BJ05</accession>
<dbReference type="InterPro" id="IPR000782">
    <property type="entry name" value="FAS1_domain"/>
</dbReference>
<organism evidence="3 4">
    <name type="scientific">Diplodia seriata</name>
    <dbReference type="NCBI Taxonomy" id="420778"/>
    <lineage>
        <taxon>Eukaryota</taxon>
        <taxon>Fungi</taxon>
        <taxon>Dikarya</taxon>
        <taxon>Ascomycota</taxon>
        <taxon>Pezizomycotina</taxon>
        <taxon>Dothideomycetes</taxon>
        <taxon>Dothideomycetes incertae sedis</taxon>
        <taxon>Botryosphaeriales</taxon>
        <taxon>Botryosphaeriaceae</taxon>
        <taxon>Diplodia</taxon>
    </lineage>
</organism>
<evidence type="ECO:0000256" key="1">
    <source>
        <dbReference type="ARBA" id="ARBA00022729"/>
    </source>
</evidence>
<dbReference type="PANTHER" id="PTHR28156">
    <property type="entry name" value="FAS1 DOMAIN-CONTAINING PROTEIN YDR262W"/>
    <property type="match status" value="1"/>
</dbReference>
<evidence type="ECO:0000259" key="2">
    <source>
        <dbReference type="PROSITE" id="PS50213"/>
    </source>
</evidence>
<dbReference type="PANTHER" id="PTHR28156:SF1">
    <property type="entry name" value="FAS1 DOMAIN-CONTAINING PROTEIN YDR262W"/>
    <property type="match status" value="1"/>
</dbReference>
<evidence type="ECO:0000313" key="4">
    <source>
        <dbReference type="Proteomes" id="UP000190776"/>
    </source>
</evidence>
<proteinExistence type="predicted"/>
<dbReference type="PROSITE" id="PS50213">
    <property type="entry name" value="FAS1"/>
    <property type="match status" value="1"/>
</dbReference>
<protein>
    <submittedName>
        <fullName evidence="3">FAS1 domain-containing protein</fullName>
    </submittedName>
</protein>
<dbReference type="Proteomes" id="UP000190776">
    <property type="component" value="Unassembled WGS sequence"/>
</dbReference>
<dbReference type="EMBL" id="MSZU01000076">
    <property type="protein sequence ID" value="OMP87474.1"/>
    <property type="molecule type" value="Genomic_DNA"/>
</dbReference>
<sequence>MPGQSPLALLQTLTTQPSKMWHPLLLGSLLASTFFPVTSARAGPFMRERLADVLDQVPSFNIPSIVMPPAASSDDAPILSDVMGKDRSINIFSGFTRDVDSVAARLNDGSQNATILAPDNSAMHGLPHKPWEDPREYESLGANAYEGADGPSRAQKNLERFVNAHIVPESPWKENHKMQSLAGNTVWYEIKDGKKMLQPGNIEVSSIADKVANGEIWVIKGVLNSA</sequence>
<gene>
    <name evidence="3" type="ORF">BK809_0007560</name>
</gene>
<dbReference type="AlphaFoldDB" id="A0A1S8BJ05"/>
<keyword evidence="1" id="KW-0732">Signal</keyword>
<reference evidence="3 4" key="1">
    <citation type="submission" date="2017-01" db="EMBL/GenBank/DDBJ databases">
        <title>Draft genome sequence of Diplodia seriata F98.1, a fungal species involved in grapevine trunk diseases.</title>
        <authorList>
            <person name="Robert-Siegwald G."/>
            <person name="Vallet J."/>
            <person name="Abou-Mansour E."/>
            <person name="Xu J."/>
            <person name="Rey P."/>
            <person name="Bertsch C."/>
            <person name="Rego C."/>
            <person name="Larignon P."/>
            <person name="Fontaine F."/>
            <person name="Lebrun M.-H."/>
        </authorList>
    </citation>
    <scope>NUCLEOTIDE SEQUENCE [LARGE SCALE GENOMIC DNA]</scope>
    <source>
        <strain evidence="3 4">F98.1</strain>
    </source>
</reference>
<dbReference type="SUPFAM" id="SSF82153">
    <property type="entry name" value="FAS1 domain"/>
    <property type="match status" value="1"/>
</dbReference>
<feature type="domain" description="FAS1" evidence="2">
    <location>
        <begin position="76"/>
        <end position="223"/>
    </location>
</feature>
<comment type="caution">
    <text evidence="3">The sequence shown here is derived from an EMBL/GenBank/DDBJ whole genome shotgun (WGS) entry which is preliminary data.</text>
</comment>
<dbReference type="STRING" id="420778.A0A1S8BJ05"/>
<name>A0A1S8BJ05_9PEZI</name>